<keyword evidence="1" id="KW-0812">Transmembrane</keyword>
<name>A0A2P2PP05_RHIMU</name>
<proteinExistence type="predicted"/>
<evidence type="ECO:0000313" key="2">
    <source>
        <dbReference type="EMBL" id="MBX56490.1"/>
    </source>
</evidence>
<dbReference type="AlphaFoldDB" id="A0A2P2PP05"/>
<dbReference type="EMBL" id="GGEC01076006">
    <property type="protein sequence ID" value="MBX56490.1"/>
    <property type="molecule type" value="Transcribed_RNA"/>
</dbReference>
<sequence length="33" mass="3719">MEIRRPTESRHLGAIILPNGSTGWLLLLISLFN</sequence>
<feature type="transmembrane region" description="Helical" evidence="1">
    <location>
        <begin position="12"/>
        <end position="32"/>
    </location>
</feature>
<accession>A0A2P2PP05</accession>
<protein>
    <submittedName>
        <fullName evidence="2">Uncharacterized protein</fullName>
    </submittedName>
</protein>
<keyword evidence="1" id="KW-1133">Transmembrane helix</keyword>
<evidence type="ECO:0000256" key="1">
    <source>
        <dbReference type="SAM" id="Phobius"/>
    </source>
</evidence>
<keyword evidence="1" id="KW-0472">Membrane</keyword>
<reference evidence="2" key="1">
    <citation type="submission" date="2018-02" db="EMBL/GenBank/DDBJ databases">
        <title>Rhizophora mucronata_Transcriptome.</title>
        <authorList>
            <person name="Meera S.P."/>
            <person name="Sreeshan A."/>
            <person name="Augustine A."/>
        </authorList>
    </citation>
    <scope>NUCLEOTIDE SEQUENCE</scope>
    <source>
        <tissue evidence="2">Leaf</tissue>
    </source>
</reference>
<organism evidence="2">
    <name type="scientific">Rhizophora mucronata</name>
    <name type="common">Asiatic mangrove</name>
    <dbReference type="NCBI Taxonomy" id="61149"/>
    <lineage>
        <taxon>Eukaryota</taxon>
        <taxon>Viridiplantae</taxon>
        <taxon>Streptophyta</taxon>
        <taxon>Embryophyta</taxon>
        <taxon>Tracheophyta</taxon>
        <taxon>Spermatophyta</taxon>
        <taxon>Magnoliopsida</taxon>
        <taxon>eudicotyledons</taxon>
        <taxon>Gunneridae</taxon>
        <taxon>Pentapetalae</taxon>
        <taxon>rosids</taxon>
        <taxon>fabids</taxon>
        <taxon>Malpighiales</taxon>
        <taxon>Rhizophoraceae</taxon>
        <taxon>Rhizophora</taxon>
    </lineage>
</organism>